<accession>A0ABW2YL96</accession>
<name>A0ABW2YL96_9GAMM</name>
<organism evidence="3 4">
    <name type="scientific">Lysobacter koreensis</name>
    <dbReference type="NCBI Taxonomy" id="266122"/>
    <lineage>
        <taxon>Bacteria</taxon>
        <taxon>Pseudomonadati</taxon>
        <taxon>Pseudomonadota</taxon>
        <taxon>Gammaproteobacteria</taxon>
        <taxon>Lysobacterales</taxon>
        <taxon>Lysobacteraceae</taxon>
        <taxon>Lysobacter</taxon>
    </lineage>
</organism>
<dbReference type="EMBL" id="JBHTIH010000002">
    <property type="protein sequence ID" value="MFD0738244.1"/>
    <property type="molecule type" value="Genomic_DNA"/>
</dbReference>
<keyword evidence="1" id="KW-0175">Coiled coil</keyword>
<comment type="caution">
    <text evidence="3">The sequence shown here is derived from an EMBL/GenBank/DDBJ whole genome shotgun (WGS) entry which is preliminary data.</text>
</comment>
<reference evidence="4" key="1">
    <citation type="journal article" date="2019" name="Int. J. Syst. Evol. Microbiol.">
        <title>The Global Catalogue of Microorganisms (GCM) 10K type strain sequencing project: providing services to taxonomists for standard genome sequencing and annotation.</title>
        <authorList>
            <consortium name="The Broad Institute Genomics Platform"/>
            <consortium name="The Broad Institute Genome Sequencing Center for Infectious Disease"/>
            <person name="Wu L."/>
            <person name="Ma J."/>
        </authorList>
    </citation>
    <scope>NUCLEOTIDE SEQUENCE [LARGE SCALE GENOMIC DNA]</scope>
    <source>
        <strain evidence="4">CCUG 55491</strain>
    </source>
</reference>
<evidence type="ECO:0000256" key="1">
    <source>
        <dbReference type="SAM" id="Coils"/>
    </source>
</evidence>
<dbReference type="RefSeq" id="WP_386811177.1">
    <property type="nucleotide sequence ID" value="NZ_JBHTIH010000002.1"/>
</dbReference>
<feature type="compositionally biased region" description="Acidic residues" evidence="2">
    <location>
        <begin position="203"/>
        <end position="212"/>
    </location>
</feature>
<dbReference type="InterPro" id="IPR056909">
    <property type="entry name" value="SU10_portal"/>
</dbReference>
<evidence type="ECO:0000256" key="2">
    <source>
        <dbReference type="SAM" id="MobiDB-lite"/>
    </source>
</evidence>
<evidence type="ECO:0000313" key="4">
    <source>
        <dbReference type="Proteomes" id="UP001597090"/>
    </source>
</evidence>
<dbReference type="Pfam" id="PF23899">
    <property type="entry name" value="SU10_portal"/>
    <property type="match status" value="1"/>
</dbReference>
<protein>
    <recommendedName>
        <fullName evidence="5">Portal protein</fullName>
    </recommendedName>
</protein>
<feature type="coiled-coil region" evidence="1">
    <location>
        <begin position="552"/>
        <end position="585"/>
    </location>
</feature>
<feature type="compositionally biased region" description="Basic and acidic residues" evidence="2">
    <location>
        <begin position="192"/>
        <end position="202"/>
    </location>
</feature>
<feature type="region of interest" description="Disordered" evidence="2">
    <location>
        <begin position="178"/>
        <end position="213"/>
    </location>
</feature>
<dbReference type="Proteomes" id="UP001597090">
    <property type="component" value="Unassembled WGS sequence"/>
</dbReference>
<feature type="compositionally biased region" description="Basic and acidic residues" evidence="2">
    <location>
        <begin position="676"/>
        <end position="687"/>
    </location>
</feature>
<proteinExistence type="predicted"/>
<keyword evidence="4" id="KW-1185">Reference proteome</keyword>
<feature type="region of interest" description="Disordered" evidence="2">
    <location>
        <begin position="654"/>
        <end position="687"/>
    </location>
</feature>
<gene>
    <name evidence="3" type="ORF">ACFQZQ_02935</name>
</gene>
<evidence type="ECO:0000313" key="3">
    <source>
        <dbReference type="EMBL" id="MFD0738244.1"/>
    </source>
</evidence>
<sequence>MPGLMEALSGDEIVSFEPDAESEEKGADDATKYVSHLIYEKNDGFVTLHDAIKSCLIARMGVVKVYCDRSEEEKEEKYRGISAIELQALESDSEIEVVSAEPSEYQPQLMEGMPPELGQAFDVVCKRKQNRERFVCEGVPPEEIRIARDCRTIGDLRFIAHEVERTASDLITDGWPRSEVDKIPSGSTAEGEFERDARHDYDGSWDQDDDGDASQRKITVTEAYIRVDFDGDGKAEYRRVLKAGKYIHENEVTDDHPFAVFSPILMPYKVIGLSFYDLIEDLQRIKTALTRQVLDNVYLSNNPRTEVLENQVNLDDLLNPRPGGLVRVKQIGATREVAVPFVASAGLEIIQQIDQVRDTRSGVTEANSALNAESLAKGAIGSEGVQSMMQAGAQRQKLIARVLAETGLKRMHLLMLKLVTQYQDRPAQIKVTGSWLDMDPREWKNVYRVSVKVGLGSHDKAQKIANLTLLGNMQKEMLMGGLIAPDGVMHTANKLAKAMGYTDPAEFFPPAQPQPQQPDPAVVLEQMKQQGAQQLAMVNGQVQQQLAQVKSQTDMQTEAMKQEAQAQQAQQETQLEAERNALEMQNTMAIERYKAELHMQTEIQKAQIAQQTALQTAEISRRTAVESAQVGKGDGKVGEDGNVSHPLDGVMQQLGALIEQGQPKPRRRSGSAVRGPDGRLHFEINED</sequence>
<evidence type="ECO:0008006" key="5">
    <source>
        <dbReference type="Google" id="ProtNLM"/>
    </source>
</evidence>